<gene>
    <name evidence="1" type="ORF">PAF17_07590</name>
</gene>
<dbReference type="PANTHER" id="PTHR34309">
    <property type="entry name" value="SLR1406 PROTEIN"/>
    <property type="match status" value="1"/>
</dbReference>
<dbReference type="EMBL" id="JAQBIE010000008">
    <property type="protein sequence ID" value="MDB6177373.1"/>
    <property type="molecule type" value="Genomic_DNA"/>
</dbReference>
<evidence type="ECO:0000313" key="1">
    <source>
        <dbReference type="EMBL" id="MDB6177373.1"/>
    </source>
</evidence>
<sequence length="146" mass="14826">MITITRLDAADADTLIAGAVAQADDLRVPMCIAICDEAGQLIAFRRMDGGKITSSTIAIDKAFTAAGAKKATHEYGAISQPGAPAYGIQSAIGGRLMVVGGGLPVVMNGDVIGGIGVSSGTPDQDRQVAQAGIDAFQRSIRQAPAK</sequence>
<dbReference type="Pfam" id="PF03928">
    <property type="entry name" value="HbpS-like"/>
    <property type="match status" value="1"/>
</dbReference>
<dbReference type="Gene3D" id="3.30.450.150">
    <property type="entry name" value="Haem-degrading domain"/>
    <property type="match status" value="1"/>
</dbReference>
<dbReference type="InterPro" id="IPR005624">
    <property type="entry name" value="PduO/GlcC-like"/>
</dbReference>
<dbReference type="RefSeq" id="WP_271888498.1">
    <property type="nucleotide sequence ID" value="NZ_JAQBIE010000008.1"/>
</dbReference>
<accession>A0ABT4ZDD4</accession>
<dbReference type="InterPro" id="IPR038084">
    <property type="entry name" value="PduO/GlcC-like_sf"/>
</dbReference>
<evidence type="ECO:0000313" key="2">
    <source>
        <dbReference type="Proteomes" id="UP001165641"/>
    </source>
</evidence>
<dbReference type="PANTHER" id="PTHR34309:SF1">
    <property type="entry name" value="PROTEIN GLCG"/>
    <property type="match status" value="1"/>
</dbReference>
<organism evidence="1 2">
    <name type="scientific">Paracoccus onchidii</name>
    <dbReference type="NCBI Taxonomy" id="3017813"/>
    <lineage>
        <taxon>Bacteria</taxon>
        <taxon>Pseudomonadati</taxon>
        <taxon>Pseudomonadota</taxon>
        <taxon>Alphaproteobacteria</taxon>
        <taxon>Rhodobacterales</taxon>
        <taxon>Paracoccaceae</taxon>
        <taxon>Paracoccus</taxon>
    </lineage>
</organism>
<dbReference type="Proteomes" id="UP001165641">
    <property type="component" value="Unassembled WGS sequence"/>
</dbReference>
<name>A0ABT4ZDD4_9RHOB</name>
<keyword evidence="2" id="KW-1185">Reference proteome</keyword>
<dbReference type="InterPro" id="IPR052517">
    <property type="entry name" value="GlcG_carb_metab_protein"/>
</dbReference>
<comment type="caution">
    <text evidence="1">The sequence shown here is derived from an EMBL/GenBank/DDBJ whole genome shotgun (WGS) entry which is preliminary data.</text>
</comment>
<protein>
    <submittedName>
        <fullName evidence="1">Heme-binding protein</fullName>
    </submittedName>
</protein>
<reference evidence="1" key="1">
    <citation type="submission" date="2022-12" db="EMBL/GenBank/DDBJ databases">
        <title>Paracoccus onchidii sp. nov., isolated from a marine invertebrate from the South China Sea.</title>
        <authorList>
            <person name="Xu S."/>
            <person name="Liu Z."/>
            <person name="Xu Y."/>
        </authorList>
    </citation>
    <scope>NUCLEOTIDE SEQUENCE</scope>
    <source>
        <strain evidence="1">Z330</strain>
    </source>
</reference>
<dbReference type="SUPFAM" id="SSF143744">
    <property type="entry name" value="GlcG-like"/>
    <property type="match status" value="1"/>
</dbReference>
<proteinExistence type="predicted"/>